<dbReference type="EMBL" id="CP016076">
    <property type="protein sequence ID" value="APU14828.1"/>
    <property type="molecule type" value="Genomic_DNA"/>
</dbReference>
<feature type="transmembrane region" description="Helical" evidence="1">
    <location>
        <begin position="25"/>
        <end position="45"/>
    </location>
</feature>
<reference evidence="3" key="1">
    <citation type="submission" date="2016-06" db="EMBL/GenBank/DDBJ databases">
        <title>Complete genome sequence of Actinoalloteichus fjordicus DSM 46855 (=ADI127-17), type strain of the new species Actinoalloteichus fjordicus.</title>
        <authorList>
            <person name="Ruckert C."/>
            <person name="Nouioui I."/>
            <person name="Willmese J."/>
            <person name="van Wezel G."/>
            <person name="Klenk H.-P."/>
            <person name="Kalinowski J."/>
            <person name="Zotchev S.B."/>
        </authorList>
    </citation>
    <scope>NUCLEOTIDE SEQUENCE [LARGE SCALE GENOMIC DNA]</scope>
    <source>
        <strain evidence="3">ADI127-7</strain>
    </source>
</reference>
<sequence>MGCGGRAVTAVPGGAVAGRRWPSAAGAWLGIGAAPGALVLGAQVAERHDGVLPLLVLLAGGVLMAALLAGQGLLGLLPPLGENSTLSVASARYLPPVADRAVALSMTLAMIGWFGFNVGLGGAALGALTGLPDWAAAVALAAPLLGVIVVGGGRWNGLAIVATGSAIVLIGLVALRTLPEGLPVTVQPAGPRSTAVDLAGFLGYVSVFAMRAPDFTVGLRRRRDLAWCVGLLVVPALLAAVVGAGLSAATGSSDVVATLAGPQGMAAANLFLAVAVVAPTLACVHSGSLALGRLAPLPARLLPWLVAVPGLVLAILRVDRLMADWLVLLAAAVPALVVPMVVEAARRRRGRPPRLISTWTWLPPSAIAVAGTVAGYPESALVGLVLSVLAALLAQWRPRAPAR</sequence>
<dbReference type="Gene3D" id="1.10.4160.10">
    <property type="entry name" value="Hydantoin permease"/>
    <property type="match status" value="1"/>
</dbReference>
<feature type="transmembrane region" description="Helical" evidence="1">
    <location>
        <begin position="322"/>
        <end position="342"/>
    </location>
</feature>
<feature type="transmembrane region" description="Helical" evidence="1">
    <location>
        <begin position="266"/>
        <end position="285"/>
    </location>
</feature>
<feature type="transmembrane region" description="Helical" evidence="1">
    <location>
        <begin position="158"/>
        <end position="175"/>
    </location>
</feature>
<accession>A0AAC9PS66</accession>
<feature type="transmembrane region" description="Helical" evidence="1">
    <location>
        <begin position="380"/>
        <end position="396"/>
    </location>
</feature>
<keyword evidence="3" id="KW-1185">Reference proteome</keyword>
<keyword evidence="1" id="KW-0472">Membrane</keyword>
<feature type="transmembrane region" description="Helical" evidence="1">
    <location>
        <begin position="225"/>
        <end position="246"/>
    </location>
</feature>
<dbReference type="AlphaFoldDB" id="A0AAC9PS66"/>
<feature type="transmembrane region" description="Helical" evidence="1">
    <location>
        <begin position="195"/>
        <end position="213"/>
    </location>
</feature>
<feature type="transmembrane region" description="Helical" evidence="1">
    <location>
        <begin position="134"/>
        <end position="151"/>
    </location>
</feature>
<evidence type="ECO:0000313" key="2">
    <source>
        <dbReference type="EMBL" id="APU14828.1"/>
    </source>
</evidence>
<dbReference type="KEGG" id="acad:UA74_13850"/>
<evidence type="ECO:0000313" key="3">
    <source>
        <dbReference type="Proteomes" id="UP000185511"/>
    </source>
</evidence>
<feature type="transmembrane region" description="Helical" evidence="1">
    <location>
        <begin position="51"/>
        <end position="80"/>
    </location>
</feature>
<feature type="transmembrane region" description="Helical" evidence="1">
    <location>
        <begin position="354"/>
        <end position="374"/>
    </location>
</feature>
<keyword evidence="1" id="KW-0812">Transmembrane</keyword>
<protein>
    <submittedName>
        <fullName evidence="2">Purine-cytosine permease-like transporter</fullName>
    </submittedName>
</protein>
<feature type="transmembrane region" description="Helical" evidence="1">
    <location>
        <begin position="101"/>
        <end position="128"/>
    </location>
</feature>
<gene>
    <name evidence="2" type="ORF">UA74_13850</name>
</gene>
<keyword evidence="1" id="KW-1133">Transmembrane helix</keyword>
<name>A0AAC9PS66_9PSEU</name>
<evidence type="ECO:0000256" key="1">
    <source>
        <dbReference type="SAM" id="Phobius"/>
    </source>
</evidence>
<organism evidence="2 3">
    <name type="scientific">Actinoalloteichus fjordicus</name>
    <dbReference type="NCBI Taxonomy" id="1612552"/>
    <lineage>
        <taxon>Bacteria</taxon>
        <taxon>Bacillati</taxon>
        <taxon>Actinomycetota</taxon>
        <taxon>Actinomycetes</taxon>
        <taxon>Pseudonocardiales</taxon>
        <taxon>Pseudonocardiaceae</taxon>
        <taxon>Actinoalloteichus</taxon>
    </lineage>
</organism>
<proteinExistence type="predicted"/>
<feature type="transmembrane region" description="Helical" evidence="1">
    <location>
        <begin position="297"/>
        <end position="316"/>
    </location>
</feature>
<dbReference type="Proteomes" id="UP000185511">
    <property type="component" value="Chromosome"/>
</dbReference>